<dbReference type="PANTHER" id="PTHR48081">
    <property type="entry name" value="AB HYDROLASE SUPERFAMILY PROTEIN C4A8.06C"/>
    <property type="match status" value="1"/>
</dbReference>
<dbReference type="GO" id="GO:0008236">
    <property type="term" value="F:serine-type peptidase activity"/>
    <property type="evidence" value="ECO:0007669"/>
    <property type="project" value="InterPro"/>
</dbReference>
<organism evidence="6 7">
    <name type="scientific">Hephaestia caeni</name>
    <dbReference type="NCBI Taxonomy" id="645617"/>
    <lineage>
        <taxon>Bacteria</taxon>
        <taxon>Pseudomonadati</taxon>
        <taxon>Pseudomonadota</taxon>
        <taxon>Alphaproteobacteria</taxon>
        <taxon>Sphingomonadales</taxon>
        <taxon>Sphingomonadaceae</taxon>
        <taxon>Hephaestia</taxon>
    </lineage>
</organism>
<protein>
    <submittedName>
        <fullName evidence="6">Acetyl esterase/lipase</fullName>
    </submittedName>
</protein>
<evidence type="ECO:0000256" key="3">
    <source>
        <dbReference type="SAM" id="SignalP"/>
    </source>
</evidence>
<dbReference type="Pfam" id="PF20434">
    <property type="entry name" value="BD-FAE"/>
    <property type="match status" value="1"/>
</dbReference>
<gene>
    <name evidence="6" type="ORF">DFR49_0125</name>
</gene>
<evidence type="ECO:0000313" key="7">
    <source>
        <dbReference type="Proteomes" id="UP000266568"/>
    </source>
</evidence>
<comment type="caution">
    <text evidence="6">The sequence shown here is derived from an EMBL/GenBank/DDBJ whole genome shotgun (WGS) entry which is preliminary data.</text>
</comment>
<reference evidence="6 7" key="1">
    <citation type="submission" date="2018-08" db="EMBL/GenBank/DDBJ databases">
        <title>Genomic Encyclopedia of Type Strains, Phase IV (KMG-IV): sequencing the most valuable type-strain genomes for metagenomic binning, comparative biology and taxonomic classification.</title>
        <authorList>
            <person name="Goeker M."/>
        </authorList>
    </citation>
    <scope>NUCLEOTIDE SEQUENCE [LARGE SCALE GENOMIC DNA]</scope>
    <source>
        <strain evidence="6 7">DSM 25527</strain>
    </source>
</reference>
<evidence type="ECO:0000256" key="1">
    <source>
        <dbReference type="ARBA" id="ARBA00022801"/>
    </source>
</evidence>
<dbReference type="InterPro" id="IPR029058">
    <property type="entry name" value="AB_hydrolase_fold"/>
</dbReference>
<dbReference type="Proteomes" id="UP000266568">
    <property type="component" value="Unassembled WGS sequence"/>
</dbReference>
<dbReference type="InterPro" id="IPR049492">
    <property type="entry name" value="BD-FAE-like_dom"/>
</dbReference>
<keyword evidence="7" id="KW-1185">Reference proteome</keyword>
<dbReference type="InterPro" id="IPR001375">
    <property type="entry name" value="Peptidase_S9_cat"/>
</dbReference>
<sequence length="331" mass="35390">MPIDRRSLIGAGLGLSLASVAGAQEWGTPTPAEGEPDRPAWPPEHFKLWPGKAPGTPATLPTPHDTMNGPAGDRQLWLYGIPEPIVAVYRPPNPNDRALLSIPGGGYGFVSVQNEGIEVAKTYVPEGITVFVLAYRLPGEGWGTRWDVPLQDAQRAMRLIRANAAKYGIDPAKLGIVGFSAGGHLAGSLATCFADKVYDAVDAADRQSARPAFAGLVYPVIDPAFGTSGATFKNLLGPNPDPAIAARYTIDKRVTAQTPALFFVQAMDDGLVDPRNTLSMLAACRAAKVPVEAHLFEKGGHGFGPMRMGSQALTTRRWTENFSDWMTMQAE</sequence>
<feature type="signal peptide" evidence="3">
    <location>
        <begin position="1"/>
        <end position="23"/>
    </location>
</feature>
<feature type="region of interest" description="Disordered" evidence="2">
    <location>
        <begin position="25"/>
        <end position="64"/>
    </location>
</feature>
<accession>A0A397PHJ5</accession>
<dbReference type="RefSeq" id="WP_119035194.1">
    <property type="nucleotide sequence ID" value="NZ_QXDC01000002.1"/>
</dbReference>
<dbReference type="OrthoDB" id="9771666at2"/>
<evidence type="ECO:0000259" key="5">
    <source>
        <dbReference type="Pfam" id="PF20434"/>
    </source>
</evidence>
<feature type="domain" description="Peptidase S9 prolyl oligopeptidase catalytic" evidence="4">
    <location>
        <begin position="253"/>
        <end position="308"/>
    </location>
</feature>
<keyword evidence="3" id="KW-0732">Signal</keyword>
<keyword evidence="1" id="KW-0378">Hydrolase</keyword>
<dbReference type="PROSITE" id="PS51318">
    <property type="entry name" value="TAT"/>
    <property type="match status" value="1"/>
</dbReference>
<evidence type="ECO:0000259" key="4">
    <source>
        <dbReference type="Pfam" id="PF00326"/>
    </source>
</evidence>
<evidence type="ECO:0000256" key="2">
    <source>
        <dbReference type="SAM" id="MobiDB-lite"/>
    </source>
</evidence>
<dbReference type="AlphaFoldDB" id="A0A397PHJ5"/>
<dbReference type="Gene3D" id="3.40.50.1820">
    <property type="entry name" value="alpha/beta hydrolase"/>
    <property type="match status" value="1"/>
</dbReference>
<dbReference type="Pfam" id="PF00326">
    <property type="entry name" value="Peptidase_S9"/>
    <property type="match status" value="1"/>
</dbReference>
<proteinExistence type="predicted"/>
<dbReference type="InterPro" id="IPR006311">
    <property type="entry name" value="TAT_signal"/>
</dbReference>
<dbReference type="InterPro" id="IPR050300">
    <property type="entry name" value="GDXG_lipolytic_enzyme"/>
</dbReference>
<dbReference type="SUPFAM" id="SSF53474">
    <property type="entry name" value="alpha/beta-Hydrolases"/>
    <property type="match status" value="1"/>
</dbReference>
<name>A0A397PHJ5_9SPHN</name>
<dbReference type="EMBL" id="QXDC01000002">
    <property type="protein sequence ID" value="RIA45604.1"/>
    <property type="molecule type" value="Genomic_DNA"/>
</dbReference>
<evidence type="ECO:0000313" key="6">
    <source>
        <dbReference type="EMBL" id="RIA45604.1"/>
    </source>
</evidence>
<dbReference type="PANTHER" id="PTHR48081:SF6">
    <property type="entry name" value="PEPTIDASE S9 PROLYL OLIGOPEPTIDASE CATALYTIC DOMAIN-CONTAINING PROTEIN"/>
    <property type="match status" value="1"/>
</dbReference>
<feature type="chain" id="PRO_5017254578" evidence="3">
    <location>
        <begin position="24"/>
        <end position="331"/>
    </location>
</feature>
<feature type="domain" description="BD-FAE-like" evidence="5">
    <location>
        <begin position="89"/>
        <end position="198"/>
    </location>
</feature>
<dbReference type="GO" id="GO:0006508">
    <property type="term" value="P:proteolysis"/>
    <property type="evidence" value="ECO:0007669"/>
    <property type="project" value="InterPro"/>
</dbReference>